<dbReference type="InterPro" id="IPR000626">
    <property type="entry name" value="Ubiquitin-like_dom"/>
</dbReference>
<dbReference type="PROSITE" id="PS50053">
    <property type="entry name" value="UBIQUITIN_2"/>
    <property type="match status" value="1"/>
</dbReference>
<feature type="region of interest" description="Disordered" evidence="1">
    <location>
        <begin position="40"/>
        <end position="67"/>
    </location>
</feature>
<keyword evidence="4" id="KW-1185">Reference proteome</keyword>
<name>D3AW10_HETP5</name>
<proteinExistence type="predicted"/>
<gene>
    <name evidence="3" type="primary">ubqP</name>
    <name evidence="3" type="ORF">PPL_00277</name>
</gene>
<sequence>MTDRLLIAGVSALVHSNVHNQKFGTSTPLSLSKLHKSMFSSGPVSKVKTPASVKVKSEPNDDDDQEGEKTVIYMSDFTGMKVPLEISIDSTISQIKSCFCSKVNRSIDEVALVYSGIRLADPEKRLSDYNIQKHSTVHVLPVKKSVQQPNDFHLDVATLASNYNYDFRGIVADGQVYYRGGQRYERPVGYMRYAINVLDQYLGGNQWLGVKGRPSETQSAPGEWIVSYHGTTTDEFGSMSNDGYRISKSEKKDFNQGIYSTPSIKLAERFAQKFQFDGAQYLVILQNRVNPNTVEKLGNGTYYLSPNENDVIPYGICIKKI</sequence>
<dbReference type="SUPFAM" id="SSF54236">
    <property type="entry name" value="Ubiquitin-like"/>
    <property type="match status" value="1"/>
</dbReference>
<dbReference type="STRING" id="670386.D3AW10"/>
<dbReference type="Gene3D" id="3.90.175.10">
    <property type="entry name" value="Diphtheria Toxin, domain 1"/>
    <property type="match status" value="1"/>
</dbReference>
<dbReference type="Proteomes" id="UP000001396">
    <property type="component" value="Unassembled WGS sequence"/>
</dbReference>
<dbReference type="GeneID" id="31355811"/>
<reference evidence="3 4" key="1">
    <citation type="journal article" date="2011" name="Genome Res.">
        <title>Phylogeny-wide analysis of social amoeba genomes highlights ancient origins for complex intercellular communication.</title>
        <authorList>
            <person name="Heidel A.J."/>
            <person name="Lawal H.M."/>
            <person name="Felder M."/>
            <person name="Schilde C."/>
            <person name="Helps N.R."/>
            <person name="Tunggal B."/>
            <person name="Rivero F."/>
            <person name="John U."/>
            <person name="Schleicher M."/>
            <person name="Eichinger L."/>
            <person name="Platzer M."/>
            <person name="Noegel A.A."/>
            <person name="Schaap P."/>
            <person name="Gloeckner G."/>
        </authorList>
    </citation>
    <scope>NUCLEOTIDE SEQUENCE [LARGE SCALE GENOMIC DNA]</scope>
    <source>
        <strain evidence="4">ATCC 26659 / Pp 5 / PN500</strain>
    </source>
</reference>
<feature type="domain" description="Ubiquitin-like" evidence="2">
    <location>
        <begin position="70"/>
        <end position="140"/>
    </location>
</feature>
<dbReference type="PANTHER" id="PTHR36649:SF28">
    <property type="entry name" value="UBIQUITIN-LIKE DOMAIN-CONTAINING PROTEIN"/>
    <property type="match status" value="1"/>
</dbReference>
<dbReference type="SUPFAM" id="SSF56399">
    <property type="entry name" value="ADP-ribosylation"/>
    <property type="match status" value="1"/>
</dbReference>
<dbReference type="AlphaFoldDB" id="D3AW10"/>
<dbReference type="FunCoup" id="D3AW10">
    <property type="interactions" value="1"/>
</dbReference>
<protein>
    <submittedName>
        <fullName evidence="3">Ubiquitin domain-containing protein</fullName>
    </submittedName>
</protein>
<evidence type="ECO:0000256" key="1">
    <source>
        <dbReference type="SAM" id="MobiDB-lite"/>
    </source>
</evidence>
<dbReference type="InterPro" id="IPR029071">
    <property type="entry name" value="Ubiquitin-like_domsf"/>
</dbReference>
<accession>D3AW10</accession>
<dbReference type="OMA" id="FTHINDR"/>
<evidence type="ECO:0000313" key="4">
    <source>
        <dbReference type="Proteomes" id="UP000001396"/>
    </source>
</evidence>
<dbReference type="EMBL" id="ADBJ01000002">
    <property type="protein sequence ID" value="EFA86483.1"/>
    <property type="molecule type" value="Genomic_DNA"/>
</dbReference>
<evidence type="ECO:0000259" key="2">
    <source>
        <dbReference type="PROSITE" id="PS50053"/>
    </source>
</evidence>
<dbReference type="Pfam" id="PF00240">
    <property type="entry name" value="ubiquitin"/>
    <property type="match status" value="1"/>
</dbReference>
<dbReference type="RefSeq" id="XP_020438588.1">
    <property type="nucleotide sequence ID" value="XM_020571314.1"/>
</dbReference>
<dbReference type="SMART" id="SM00213">
    <property type="entry name" value="UBQ"/>
    <property type="match status" value="1"/>
</dbReference>
<dbReference type="CDD" id="cd17039">
    <property type="entry name" value="Ubl_ubiquitin_like"/>
    <property type="match status" value="1"/>
</dbReference>
<organism evidence="3 4">
    <name type="scientific">Heterostelium pallidum (strain ATCC 26659 / Pp 5 / PN500)</name>
    <name type="common">Cellular slime mold</name>
    <name type="synonym">Polysphondylium pallidum</name>
    <dbReference type="NCBI Taxonomy" id="670386"/>
    <lineage>
        <taxon>Eukaryota</taxon>
        <taxon>Amoebozoa</taxon>
        <taxon>Evosea</taxon>
        <taxon>Eumycetozoa</taxon>
        <taxon>Dictyostelia</taxon>
        <taxon>Acytosteliales</taxon>
        <taxon>Acytosteliaceae</taxon>
        <taxon>Heterostelium</taxon>
    </lineage>
</organism>
<dbReference type="Gene3D" id="3.10.20.90">
    <property type="entry name" value="Phosphatidylinositol 3-kinase Catalytic Subunit, Chain A, domain 1"/>
    <property type="match status" value="1"/>
</dbReference>
<dbReference type="InParanoid" id="D3AW10"/>
<evidence type="ECO:0000313" key="3">
    <source>
        <dbReference type="EMBL" id="EFA86483.1"/>
    </source>
</evidence>
<comment type="caution">
    <text evidence="3">The sequence shown here is derived from an EMBL/GenBank/DDBJ whole genome shotgun (WGS) entry which is preliminary data.</text>
</comment>
<dbReference type="PANTHER" id="PTHR36649">
    <property type="entry name" value="UBIQUITIN-LIKE DOMAIN-CONTAINING PROTEIN"/>
    <property type="match status" value="1"/>
</dbReference>